<keyword evidence="3" id="KW-1185">Reference proteome</keyword>
<feature type="domain" description="DNA primase/polymerase bifunctional N-terminal" evidence="1">
    <location>
        <begin position="211"/>
        <end position="368"/>
    </location>
</feature>
<proteinExistence type="predicted"/>
<accession>A0ABP3DRP9</accession>
<sequence length="396" mass="41395">MTVFAVAVIGVVFSAVVIGIEVGRIVVARHRVAAAADLAAVGAAGYVLDGDTVACGKAALVAERMGVALVECVVSGVEVAVVVSGPEMGLGALSARARAGPAEPVLPSAATNGRLPAVSGLTHRANAVWVPGIGNVSVLSAGGRHGVRRSVPTSCRPGVTRGACHDVSSSGGTDTVSKNTRHCVVVQGGERKMEWSDSWRGAFRIELRAEAVNLAWHGWPVLPGTYPAGAQWAGREGVEQDGPVPVHRDWQERIGTKAEQVATWWAGRSYSILLATGHGVDAIEVGADLGRRAAVALRATGIPAPIVATPSGRWMFLVTTGQALRADWVAEHDVHHYGRGEYVPLPPTPFQHGVVHWRVKPQICAWQLPQPGVVQDALTEAVHAPADFGLLTADRA</sequence>
<gene>
    <name evidence="2" type="ORF">GCM10010492_42540</name>
</gene>
<reference evidence="3" key="1">
    <citation type="journal article" date="2019" name="Int. J. Syst. Evol. Microbiol.">
        <title>The Global Catalogue of Microorganisms (GCM) 10K type strain sequencing project: providing services to taxonomists for standard genome sequencing and annotation.</title>
        <authorList>
            <consortium name="The Broad Institute Genomics Platform"/>
            <consortium name="The Broad Institute Genome Sequencing Center for Infectious Disease"/>
            <person name="Wu L."/>
            <person name="Ma J."/>
        </authorList>
    </citation>
    <scope>NUCLEOTIDE SEQUENCE [LARGE SCALE GENOMIC DNA]</scope>
    <source>
        <strain evidence="3">JCM 3380</strain>
    </source>
</reference>
<dbReference type="SMART" id="SM00943">
    <property type="entry name" value="Prim-Pol"/>
    <property type="match status" value="1"/>
</dbReference>
<dbReference type="InterPro" id="IPR015330">
    <property type="entry name" value="DNA_primase/pol_bifunc_N"/>
</dbReference>
<dbReference type="Pfam" id="PF09250">
    <property type="entry name" value="Prim-Pol"/>
    <property type="match status" value="1"/>
</dbReference>
<dbReference type="InterPro" id="IPR028087">
    <property type="entry name" value="Tad_N"/>
</dbReference>
<comment type="caution">
    <text evidence="2">The sequence shown here is derived from an EMBL/GenBank/DDBJ whole genome shotgun (WGS) entry which is preliminary data.</text>
</comment>
<dbReference type="EMBL" id="BAAABU010000009">
    <property type="protein sequence ID" value="GAA0238870.1"/>
    <property type="molecule type" value="Genomic_DNA"/>
</dbReference>
<organism evidence="2 3">
    <name type="scientific">Saccharothrix mutabilis subsp. mutabilis</name>
    <dbReference type="NCBI Taxonomy" id="66855"/>
    <lineage>
        <taxon>Bacteria</taxon>
        <taxon>Bacillati</taxon>
        <taxon>Actinomycetota</taxon>
        <taxon>Actinomycetes</taxon>
        <taxon>Pseudonocardiales</taxon>
        <taxon>Pseudonocardiaceae</taxon>
        <taxon>Saccharothrix</taxon>
    </lineage>
</organism>
<name>A0ABP3DRP9_9PSEU</name>
<dbReference type="NCBIfam" id="TIGR03816">
    <property type="entry name" value="tadE_like_DECH"/>
    <property type="match status" value="1"/>
</dbReference>
<dbReference type="Pfam" id="PF13400">
    <property type="entry name" value="Tad"/>
    <property type="match status" value="1"/>
</dbReference>
<protein>
    <recommendedName>
        <fullName evidence="1">DNA primase/polymerase bifunctional N-terminal domain-containing protein</fullName>
    </recommendedName>
</protein>
<evidence type="ECO:0000259" key="1">
    <source>
        <dbReference type="SMART" id="SM00943"/>
    </source>
</evidence>
<evidence type="ECO:0000313" key="3">
    <source>
        <dbReference type="Proteomes" id="UP001500416"/>
    </source>
</evidence>
<evidence type="ECO:0000313" key="2">
    <source>
        <dbReference type="EMBL" id="GAA0238870.1"/>
    </source>
</evidence>
<dbReference type="Proteomes" id="UP001500416">
    <property type="component" value="Unassembled WGS sequence"/>
</dbReference>
<dbReference type="InterPro" id="IPR021202">
    <property type="entry name" value="Rv3654c-like"/>
</dbReference>